<reference evidence="3" key="1">
    <citation type="submission" date="2015-06" db="EMBL/GenBank/DDBJ databases">
        <authorList>
            <person name="Joergensen T."/>
        </authorList>
    </citation>
    <scope>NUCLEOTIDE SEQUENCE</scope>
    <source>
        <strain evidence="3">RGRH0272</strain>
    </source>
</reference>
<reference evidence="3" key="2">
    <citation type="submission" date="2015-07" db="EMBL/GenBank/DDBJ databases">
        <title>Plasmids, circular viruses and viroids from rat gut.</title>
        <authorList>
            <person name="Jorgensen T.J."/>
            <person name="Hansen M.A."/>
            <person name="Xu Z."/>
            <person name="Tabak M.A."/>
            <person name="Sorensen S.J."/>
            <person name="Hansen L.H."/>
        </authorList>
    </citation>
    <scope>NUCLEOTIDE SEQUENCE</scope>
    <source>
        <strain evidence="3">RGRH0272</strain>
    </source>
</reference>
<sequence>MNLSKRAILNAFWALLEEKPYSKITVKDIVDRCGVNRNTFYYHFQDIPSLLEEFLTGQIDLLIEKHCRVGSLEECVSLLVGFFADNRRAALHIYSSQPRDIFIRRFDGLLMYLVEEYVDSIAQELSLQLADRTVVVRFYKCLLMGVFLDWLDSGMAYDLQHYCAAVLHRQEGARIQFFLGQPPAPQ</sequence>
<dbReference type="Pfam" id="PF00440">
    <property type="entry name" value="TetR_N"/>
    <property type="match status" value="1"/>
</dbReference>
<organism evidence="3">
    <name type="scientific">uncultured prokaryote</name>
    <dbReference type="NCBI Taxonomy" id="198431"/>
    <lineage>
        <taxon>unclassified sequences</taxon>
        <taxon>environmental samples</taxon>
    </lineage>
</organism>
<dbReference type="Pfam" id="PF14278">
    <property type="entry name" value="TetR_C_8"/>
    <property type="match status" value="1"/>
</dbReference>
<dbReference type="InterPro" id="IPR050624">
    <property type="entry name" value="HTH-type_Tx_Regulator"/>
</dbReference>
<dbReference type="InterPro" id="IPR039532">
    <property type="entry name" value="TetR_C_Firmicutes"/>
</dbReference>
<evidence type="ECO:0000256" key="1">
    <source>
        <dbReference type="ARBA" id="ARBA00023125"/>
    </source>
</evidence>
<dbReference type="PANTHER" id="PTHR43479:SF11">
    <property type="entry name" value="ACREF_ENVCD OPERON REPRESSOR-RELATED"/>
    <property type="match status" value="1"/>
</dbReference>
<dbReference type="AlphaFoldDB" id="A0A0H5PY92"/>
<dbReference type="InterPro" id="IPR001647">
    <property type="entry name" value="HTH_TetR"/>
</dbReference>
<dbReference type="PROSITE" id="PS50977">
    <property type="entry name" value="HTH_TETR_2"/>
    <property type="match status" value="1"/>
</dbReference>
<dbReference type="Gene3D" id="1.10.357.10">
    <property type="entry name" value="Tetracycline Repressor, domain 2"/>
    <property type="match status" value="1"/>
</dbReference>
<proteinExistence type="predicted"/>
<keyword evidence="1" id="KW-0238">DNA-binding</keyword>
<feature type="domain" description="HTH tetR-type" evidence="2">
    <location>
        <begin position="2"/>
        <end position="62"/>
    </location>
</feature>
<dbReference type="GO" id="GO:0003677">
    <property type="term" value="F:DNA binding"/>
    <property type="evidence" value="ECO:0007669"/>
    <property type="project" value="UniProtKB-KW"/>
</dbReference>
<accession>A0A0H5PY92</accession>
<protein>
    <recommendedName>
        <fullName evidence="2">HTH tetR-type domain-containing protein</fullName>
    </recommendedName>
</protein>
<evidence type="ECO:0000259" key="2">
    <source>
        <dbReference type="PROSITE" id="PS50977"/>
    </source>
</evidence>
<dbReference type="InterPro" id="IPR009057">
    <property type="entry name" value="Homeodomain-like_sf"/>
</dbReference>
<evidence type="ECO:0000313" key="3">
    <source>
        <dbReference type="EMBL" id="CRY94533.1"/>
    </source>
</evidence>
<dbReference type="SUPFAM" id="SSF46689">
    <property type="entry name" value="Homeodomain-like"/>
    <property type="match status" value="1"/>
</dbReference>
<dbReference type="PANTHER" id="PTHR43479">
    <property type="entry name" value="ACREF/ENVCD OPERON REPRESSOR-RELATED"/>
    <property type="match status" value="1"/>
</dbReference>
<dbReference type="EMBL" id="LN852944">
    <property type="protein sequence ID" value="CRY94533.1"/>
    <property type="molecule type" value="Genomic_DNA"/>
</dbReference>
<name>A0A0H5PY92_9ZZZZ</name>